<evidence type="ECO:0000256" key="1">
    <source>
        <dbReference type="SAM" id="MobiDB-lite"/>
    </source>
</evidence>
<dbReference type="EMBL" id="ML996692">
    <property type="protein sequence ID" value="KAF2401732.1"/>
    <property type="molecule type" value="Genomic_DNA"/>
</dbReference>
<feature type="region of interest" description="Disordered" evidence="1">
    <location>
        <begin position="385"/>
        <end position="404"/>
    </location>
</feature>
<feature type="region of interest" description="Disordered" evidence="1">
    <location>
        <begin position="419"/>
        <end position="442"/>
    </location>
</feature>
<feature type="compositionally biased region" description="Pro residues" evidence="1">
    <location>
        <begin position="385"/>
        <end position="398"/>
    </location>
</feature>
<gene>
    <name evidence="2" type="ORF">EJ06DRAFT_357431</name>
</gene>
<keyword evidence="3" id="KW-1185">Reference proteome</keyword>
<proteinExistence type="predicted"/>
<sequence length="529" mass="59713">MKWHLGGKQERVDELRASLASHVEKISLFTESETLQVLLDLKEDVGALRDDVEKLPDRVYRQFRAAAASDGRSSTSTGLLSLSQEICTRYEEGLDINAPPTYITGSDFPLKEGLDALMGAYQKSTVDFSKSALRIWGPPVEQWNNLFKAGFIFERMVSSKYLREAGQDSLWRWALESFYKKLRTEFARFEDDLEAGERDVLQLSPEYFQIWPAEVKRKRPQDKLTEAQEGELKVLQVQLEDPDERVRKDLVAFRRLHKDFTELRVVTVHSLKDPSTSEILIAPDDGNKVAKVHNVSIIPKYAYPLGYRVRPSKIIEVCFPGASRGFDYPFKMHEELLMFQQTWLGYKVVYEDPGCAYTVHYSHGLFSSKNLKGIGRVQIWQPKELPPIGPPASPNPDPRTPRARADSLYSQTNFTLRSSDSYSTVTGSSKGHSKPKAAKRPPSPVVVIFTETEAQAGQPSEPMVLFLRLEDNHQTLARLVSASSSPPLVASSLSRSFPPRTPLLIYPCSRARCGIPSLRRCLKSKMSNG</sequence>
<dbReference type="Proteomes" id="UP000799640">
    <property type="component" value="Unassembled WGS sequence"/>
</dbReference>
<organism evidence="2 3">
    <name type="scientific">Trichodelitschia bisporula</name>
    <dbReference type="NCBI Taxonomy" id="703511"/>
    <lineage>
        <taxon>Eukaryota</taxon>
        <taxon>Fungi</taxon>
        <taxon>Dikarya</taxon>
        <taxon>Ascomycota</taxon>
        <taxon>Pezizomycotina</taxon>
        <taxon>Dothideomycetes</taxon>
        <taxon>Dothideomycetes incertae sedis</taxon>
        <taxon>Phaeotrichales</taxon>
        <taxon>Phaeotrichaceae</taxon>
        <taxon>Trichodelitschia</taxon>
    </lineage>
</organism>
<dbReference type="AlphaFoldDB" id="A0A6G1I0E8"/>
<accession>A0A6G1I0E8</accession>
<reference evidence="2" key="1">
    <citation type="journal article" date="2020" name="Stud. Mycol.">
        <title>101 Dothideomycetes genomes: a test case for predicting lifestyles and emergence of pathogens.</title>
        <authorList>
            <person name="Haridas S."/>
            <person name="Albert R."/>
            <person name="Binder M."/>
            <person name="Bloem J."/>
            <person name="Labutti K."/>
            <person name="Salamov A."/>
            <person name="Andreopoulos B."/>
            <person name="Baker S."/>
            <person name="Barry K."/>
            <person name="Bills G."/>
            <person name="Bluhm B."/>
            <person name="Cannon C."/>
            <person name="Castanera R."/>
            <person name="Culley D."/>
            <person name="Daum C."/>
            <person name="Ezra D."/>
            <person name="Gonzalez J."/>
            <person name="Henrissat B."/>
            <person name="Kuo A."/>
            <person name="Liang C."/>
            <person name="Lipzen A."/>
            <person name="Lutzoni F."/>
            <person name="Magnuson J."/>
            <person name="Mondo S."/>
            <person name="Nolan M."/>
            <person name="Ohm R."/>
            <person name="Pangilinan J."/>
            <person name="Park H.-J."/>
            <person name="Ramirez L."/>
            <person name="Alfaro M."/>
            <person name="Sun H."/>
            <person name="Tritt A."/>
            <person name="Yoshinaga Y."/>
            <person name="Zwiers L.-H."/>
            <person name="Turgeon B."/>
            <person name="Goodwin S."/>
            <person name="Spatafora J."/>
            <person name="Crous P."/>
            <person name="Grigoriev I."/>
        </authorList>
    </citation>
    <scope>NUCLEOTIDE SEQUENCE</scope>
    <source>
        <strain evidence="2">CBS 262.69</strain>
    </source>
</reference>
<evidence type="ECO:0000313" key="2">
    <source>
        <dbReference type="EMBL" id="KAF2401732.1"/>
    </source>
</evidence>
<dbReference type="OrthoDB" id="5400409at2759"/>
<protein>
    <submittedName>
        <fullName evidence="2">Uncharacterized protein</fullName>
    </submittedName>
</protein>
<name>A0A6G1I0E8_9PEZI</name>
<feature type="compositionally biased region" description="Low complexity" evidence="1">
    <location>
        <begin position="419"/>
        <end position="429"/>
    </location>
</feature>
<evidence type="ECO:0000313" key="3">
    <source>
        <dbReference type="Proteomes" id="UP000799640"/>
    </source>
</evidence>